<comment type="caution">
    <text evidence="1">The sequence shown here is derived from an EMBL/GenBank/DDBJ whole genome shotgun (WGS) entry which is preliminary data.</text>
</comment>
<sequence>MSKKLDVSRITNELEESSFFHPRRQEVAQPVVHMPSLNEEKQEVSPALKKETELPITDHALPQSLKEGTSGTVIPRYHDTKVSRHHDTMTPRYHDTVIPEGENEMLESVRKSVKQIGKEPATQRLTLEEKQALKTIEFTYGQQGIITNGNEIIRIATNYIIRDYQKNGEASILAKVLKLLNA</sequence>
<protein>
    <submittedName>
        <fullName evidence="1">Uncharacterized protein</fullName>
    </submittedName>
</protein>
<name>A0ABQ3VGA2_9CHLR</name>
<keyword evidence="2" id="KW-1185">Reference proteome</keyword>
<evidence type="ECO:0000313" key="2">
    <source>
        <dbReference type="Proteomes" id="UP000635565"/>
    </source>
</evidence>
<proteinExistence type="predicted"/>
<dbReference type="RefSeq" id="WP_201362876.1">
    <property type="nucleotide sequence ID" value="NZ_BNJJ01000008.1"/>
</dbReference>
<dbReference type="Proteomes" id="UP000635565">
    <property type="component" value="Unassembled WGS sequence"/>
</dbReference>
<gene>
    <name evidence="1" type="ORF">KSZ_32200</name>
</gene>
<dbReference type="EMBL" id="BNJJ01000008">
    <property type="protein sequence ID" value="GHO85214.1"/>
    <property type="molecule type" value="Genomic_DNA"/>
</dbReference>
<reference evidence="1 2" key="1">
    <citation type="journal article" date="2021" name="Int. J. Syst. Evol. Microbiol.">
        <title>Reticulibacter mediterranei gen. nov., sp. nov., within the new family Reticulibacteraceae fam. nov., and Ktedonospora formicarum gen. nov., sp. nov., Ktedonobacter robiniae sp. nov., Dictyobacter formicarum sp. nov. and Dictyobacter arantiisoli sp. nov., belonging to the class Ktedonobacteria.</title>
        <authorList>
            <person name="Yabe S."/>
            <person name="Zheng Y."/>
            <person name="Wang C.M."/>
            <person name="Sakai Y."/>
            <person name="Abe K."/>
            <person name="Yokota A."/>
            <person name="Donadio S."/>
            <person name="Cavaletti L."/>
            <person name="Monciardini P."/>
        </authorList>
    </citation>
    <scope>NUCLEOTIDE SEQUENCE [LARGE SCALE GENOMIC DNA]</scope>
    <source>
        <strain evidence="1 2">SOSP1-9</strain>
    </source>
</reference>
<evidence type="ECO:0000313" key="1">
    <source>
        <dbReference type="EMBL" id="GHO85214.1"/>
    </source>
</evidence>
<accession>A0ABQ3VGA2</accession>
<organism evidence="1 2">
    <name type="scientific">Dictyobacter formicarum</name>
    <dbReference type="NCBI Taxonomy" id="2778368"/>
    <lineage>
        <taxon>Bacteria</taxon>
        <taxon>Bacillati</taxon>
        <taxon>Chloroflexota</taxon>
        <taxon>Ktedonobacteria</taxon>
        <taxon>Ktedonobacterales</taxon>
        <taxon>Dictyobacteraceae</taxon>
        <taxon>Dictyobacter</taxon>
    </lineage>
</organism>